<feature type="region of interest" description="Disordered" evidence="14">
    <location>
        <begin position="738"/>
        <end position="788"/>
    </location>
</feature>
<keyword evidence="5 13" id="KW-0812">Transmembrane</keyword>
<dbReference type="VEuPathDB" id="VectorBase:AMIN002057"/>
<keyword evidence="8 13" id="KW-0472">Membrane</keyword>
<reference evidence="15" key="2">
    <citation type="submission" date="2020-05" db="UniProtKB">
        <authorList>
            <consortium name="EnsemblMetazoa"/>
        </authorList>
    </citation>
    <scope>IDENTIFICATION</scope>
    <source>
        <strain evidence="15">MINIMUS1</strain>
    </source>
</reference>
<feature type="compositionally biased region" description="Low complexity" evidence="14">
    <location>
        <begin position="975"/>
        <end position="985"/>
    </location>
</feature>
<organism evidence="15 16">
    <name type="scientific">Anopheles minimus</name>
    <dbReference type="NCBI Taxonomy" id="112268"/>
    <lineage>
        <taxon>Eukaryota</taxon>
        <taxon>Metazoa</taxon>
        <taxon>Ecdysozoa</taxon>
        <taxon>Arthropoda</taxon>
        <taxon>Hexapoda</taxon>
        <taxon>Insecta</taxon>
        <taxon>Pterygota</taxon>
        <taxon>Neoptera</taxon>
        <taxon>Endopterygota</taxon>
        <taxon>Diptera</taxon>
        <taxon>Nematocera</taxon>
        <taxon>Culicoidea</taxon>
        <taxon>Culicidae</taxon>
        <taxon>Anophelinae</taxon>
        <taxon>Anopheles</taxon>
    </lineage>
</organism>
<evidence type="ECO:0000256" key="1">
    <source>
        <dbReference type="ARBA" id="ARBA00004651"/>
    </source>
</evidence>
<feature type="transmembrane region" description="Helical" evidence="13">
    <location>
        <begin position="318"/>
        <end position="341"/>
    </location>
</feature>
<evidence type="ECO:0000256" key="3">
    <source>
        <dbReference type="ARBA" id="ARBA00022448"/>
    </source>
</evidence>
<feature type="transmembrane region" description="Helical" evidence="13">
    <location>
        <begin position="348"/>
        <end position="371"/>
    </location>
</feature>
<proteinExistence type="inferred from homology"/>
<feature type="compositionally biased region" description="Low complexity" evidence="14">
    <location>
        <begin position="79"/>
        <end position="95"/>
    </location>
</feature>
<reference evidence="16" key="1">
    <citation type="submission" date="2013-03" db="EMBL/GenBank/DDBJ databases">
        <title>The Genome Sequence of Anopheles minimus MINIMUS1.</title>
        <authorList>
            <consortium name="The Broad Institute Genomics Platform"/>
            <person name="Neafsey D.E."/>
            <person name="Walton C."/>
            <person name="Walker B."/>
            <person name="Young S.K."/>
            <person name="Zeng Q."/>
            <person name="Gargeya S."/>
            <person name="Fitzgerald M."/>
            <person name="Haas B."/>
            <person name="Abouelleil A."/>
            <person name="Allen A.W."/>
            <person name="Alvarado L."/>
            <person name="Arachchi H.M."/>
            <person name="Berlin A.M."/>
            <person name="Chapman S.B."/>
            <person name="Gainer-Dewar J."/>
            <person name="Goldberg J."/>
            <person name="Griggs A."/>
            <person name="Gujja S."/>
            <person name="Hansen M."/>
            <person name="Howarth C."/>
            <person name="Imamovic A."/>
            <person name="Ireland A."/>
            <person name="Larimer J."/>
            <person name="McCowan C."/>
            <person name="Murphy C."/>
            <person name="Pearson M."/>
            <person name="Poon T.W."/>
            <person name="Priest M."/>
            <person name="Roberts A."/>
            <person name="Saif S."/>
            <person name="Shea T."/>
            <person name="Sisk P."/>
            <person name="Sykes S."/>
            <person name="Wortman J."/>
            <person name="Nusbaum C."/>
            <person name="Birren B."/>
        </authorList>
    </citation>
    <scope>NUCLEOTIDE SEQUENCE [LARGE SCALE GENOMIC DNA]</scope>
    <source>
        <strain evidence="16">MINIMUS1</strain>
    </source>
</reference>
<feature type="transmembrane region" description="Helical" evidence="13">
    <location>
        <begin position="495"/>
        <end position="518"/>
    </location>
</feature>
<evidence type="ECO:0000256" key="7">
    <source>
        <dbReference type="ARBA" id="ARBA00023065"/>
    </source>
</evidence>
<dbReference type="CDD" id="cd07912">
    <property type="entry name" value="Tweety_N"/>
    <property type="match status" value="1"/>
</dbReference>
<feature type="compositionally biased region" description="Pro residues" evidence="14">
    <location>
        <begin position="947"/>
        <end position="957"/>
    </location>
</feature>
<feature type="compositionally biased region" description="Gly residues" evidence="14">
    <location>
        <begin position="964"/>
        <end position="974"/>
    </location>
</feature>
<name>A0A182VVG2_9DIPT</name>
<dbReference type="GO" id="GO:0034707">
    <property type="term" value="C:chloride channel complex"/>
    <property type="evidence" value="ECO:0007669"/>
    <property type="project" value="UniProtKB-UniRule"/>
</dbReference>
<dbReference type="PANTHER" id="PTHR12424:SF8">
    <property type="entry name" value="PROTEIN TWEETY"/>
    <property type="match status" value="1"/>
</dbReference>
<keyword evidence="10" id="KW-0325">Glycoprotein</keyword>
<keyword evidence="16" id="KW-1185">Reference proteome</keyword>
<dbReference type="GO" id="GO:0072320">
    <property type="term" value="F:volume-sensitive chloride channel activity"/>
    <property type="evidence" value="ECO:0007669"/>
    <property type="project" value="TreeGrafter"/>
</dbReference>
<feature type="region of interest" description="Disordered" evidence="14">
    <location>
        <begin position="53"/>
        <end position="95"/>
    </location>
</feature>
<evidence type="ECO:0000256" key="4">
    <source>
        <dbReference type="ARBA" id="ARBA00022475"/>
    </source>
</evidence>
<feature type="region of interest" description="Disordered" evidence="14">
    <location>
        <begin position="636"/>
        <end position="725"/>
    </location>
</feature>
<accession>A0A182VVG2</accession>
<protein>
    <recommendedName>
        <fullName evidence="13">Protein tweety homolog</fullName>
    </recommendedName>
</protein>
<feature type="compositionally biased region" description="Pro residues" evidence="14">
    <location>
        <begin position="745"/>
        <end position="763"/>
    </location>
</feature>
<keyword evidence="9 13" id="KW-0869">Chloride channel</keyword>
<evidence type="ECO:0000313" key="15">
    <source>
        <dbReference type="EnsemblMetazoa" id="AMIN002057-PA"/>
    </source>
</evidence>
<feature type="transmembrane region" description="Helical" evidence="13">
    <location>
        <begin position="192"/>
        <end position="211"/>
    </location>
</feature>
<keyword evidence="4" id="KW-1003">Cell membrane</keyword>
<keyword evidence="12 13" id="KW-0407">Ion channel</keyword>
<dbReference type="Pfam" id="PF04906">
    <property type="entry name" value="Tweety"/>
    <property type="match status" value="1"/>
</dbReference>
<feature type="region of interest" description="Disordered" evidence="14">
    <location>
        <begin position="1"/>
        <end position="23"/>
    </location>
</feature>
<feature type="compositionally biased region" description="Polar residues" evidence="14">
    <location>
        <begin position="840"/>
        <end position="854"/>
    </location>
</feature>
<evidence type="ECO:0000256" key="11">
    <source>
        <dbReference type="ARBA" id="ARBA00023214"/>
    </source>
</evidence>
<dbReference type="InterPro" id="IPR006990">
    <property type="entry name" value="Tweety"/>
</dbReference>
<dbReference type="GO" id="GO:0005886">
    <property type="term" value="C:plasma membrane"/>
    <property type="evidence" value="ECO:0007669"/>
    <property type="project" value="UniProtKB-SubCell"/>
</dbReference>
<keyword evidence="7 13" id="KW-0406">Ion transport</keyword>
<comment type="subcellular location">
    <subcellularLocation>
        <location evidence="1 13">Cell membrane</location>
        <topology evidence="1 13">Multi-pass membrane protein</topology>
    </subcellularLocation>
</comment>
<evidence type="ECO:0000256" key="6">
    <source>
        <dbReference type="ARBA" id="ARBA00022989"/>
    </source>
</evidence>
<feature type="compositionally biased region" description="Low complexity" evidence="14">
    <location>
        <begin position="665"/>
        <end position="691"/>
    </location>
</feature>
<keyword evidence="11 13" id="KW-0868">Chloride</keyword>
<evidence type="ECO:0000256" key="2">
    <source>
        <dbReference type="ARBA" id="ARBA00009849"/>
    </source>
</evidence>
<evidence type="ECO:0000256" key="10">
    <source>
        <dbReference type="ARBA" id="ARBA00023180"/>
    </source>
</evidence>
<feature type="transmembrane region" description="Helical" evidence="13">
    <location>
        <begin position="150"/>
        <end position="172"/>
    </location>
</feature>
<evidence type="ECO:0000313" key="16">
    <source>
        <dbReference type="Proteomes" id="UP000075920"/>
    </source>
</evidence>
<sequence>MLGGITRNASTNPDARQEPLPPAVREGVVVVECSTEESAARPIGGNWGDVFVQGAGTTKKDHRQKQRRTTEGKRAGMPLLVGSGRTGSSLSSVSGTTVATMGYPGTTEDDDQYRVPLIAKLLHALPHYNITFHRINNTFRPSNDVYLESLGILGSIPAALLIVSLFGLLLYLLTRCCDRKPRPAHSITSLKVTLSIVTVLCCAAIGLGLYGNDDLHNGLLEVLQAGRKVDGVVSSVRNQTFILENTLTMKIQQQLTELEDIFDQKTNNQTALTQLQQALLTAKGNITIAKNAANDIRRPLVGLTITDFLTKGDQWELIRWPGTVAILALLLVLCAVLLVGVARHSRCALILFSVCGLLAVTGSWLMSGLYLSTSVAVGDLCNDPADFLVHQAPHELPADILLYYTQCDISRSNPFTQRLRESQNAINNARNAMSIVSKISPVLFKNAGLAPKLGSVNADIKLCERLLTGLTALVDCRAVHYSYLVATRGLCECGLLGLVLMLIASFMAAILLTIMVWVDSHTWIYIRKRNDYAQVEEQSYVSHQLHPQSHQNMNTRTLPHHPKGPPVISGSHTIAHPGRNAKHDMSQVQQVQQQMHHQQAHAQAQQAQAQAQAHMMHHHQAMMRAGGTHTLGRLPSHSSPTHLHGPNNGNYAACNDRKFHPPAIHQQQQQQPHYHTHSHQQQQQQQQLQIQRAMLDPATAAAAAAHHLHLHQQQHAGVGPGHVHPAQTMTINRKLHGAAGVPGAHPLPPVYGDDNPPPLPPLRNPQKALPQPVSTGAGSDTPTVDTAAAGSDKQIYIYSTAKYGKYDPNGKTHLQQQQQQSHPAGGKLGEGVPDKGNTGAKHSNTTTFSSTPGFNSKPLPSIINCPLPDIPKSASNGSTTSKDDIYVKRKLLTDHPNGSKFATLKPIPVPKIEPNNLNDKQQHQHQQHILSKGANGAGTTAADLAQLPPPPPPPPPVTGSSSGSSGGSSSGYGTAGLTTSQIQSLPLPPPPLELLQQQQSHPDDQGLRLPPPPTNEELRSVTMESNGISQPNGGGVGESVPNGDTSIPDKAASAAHGHDENSFYAVTEL</sequence>
<evidence type="ECO:0000256" key="8">
    <source>
        <dbReference type="ARBA" id="ARBA00023136"/>
    </source>
</evidence>
<feature type="region of interest" description="Disordered" evidence="14">
    <location>
        <begin position="895"/>
        <end position="1069"/>
    </location>
</feature>
<feature type="compositionally biased region" description="Polar residues" evidence="14">
    <location>
        <begin position="1022"/>
        <end position="1031"/>
    </location>
</feature>
<dbReference type="AlphaFoldDB" id="A0A182VVG2"/>
<dbReference type="EnsemblMetazoa" id="AMIN002057-RA">
    <property type="protein sequence ID" value="AMIN002057-PA"/>
    <property type="gene ID" value="AMIN002057"/>
</dbReference>
<evidence type="ECO:0000256" key="5">
    <source>
        <dbReference type="ARBA" id="ARBA00022692"/>
    </source>
</evidence>
<feature type="compositionally biased region" description="Polar residues" evidence="14">
    <location>
        <begin position="772"/>
        <end position="784"/>
    </location>
</feature>
<keyword evidence="3 13" id="KW-0813">Transport</keyword>
<comment type="similarity">
    <text evidence="2 13">Belongs to the tweety family.</text>
</comment>
<evidence type="ECO:0000256" key="9">
    <source>
        <dbReference type="ARBA" id="ARBA00023173"/>
    </source>
</evidence>
<dbReference type="Proteomes" id="UP000075920">
    <property type="component" value="Unassembled WGS sequence"/>
</dbReference>
<evidence type="ECO:0000256" key="13">
    <source>
        <dbReference type="RuleBase" id="RU361114"/>
    </source>
</evidence>
<dbReference type="PANTHER" id="PTHR12424">
    <property type="entry name" value="TWEETY-RELATED"/>
    <property type="match status" value="1"/>
</dbReference>
<comment type="function">
    <text evidence="13">Probable chloride channel.</text>
</comment>
<evidence type="ECO:0000256" key="12">
    <source>
        <dbReference type="ARBA" id="ARBA00023303"/>
    </source>
</evidence>
<evidence type="ECO:0000256" key="14">
    <source>
        <dbReference type="SAM" id="MobiDB-lite"/>
    </source>
</evidence>
<dbReference type="GO" id="GO:0005229">
    <property type="term" value="F:intracellularly calcium-gated chloride channel activity"/>
    <property type="evidence" value="ECO:0007669"/>
    <property type="project" value="TreeGrafter"/>
</dbReference>
<feature type="region of interest" description="Disordered" evidence="14">
    <location>
        <begin position="807"/>
        <end position="881"/>
    </location>
</feature>
<keyword evidence="6 13" id="KW-1133">Transmembrane helix</keyword>